<dbReference type="FunFam" id="3.40.50.720:FF:000084">
    <property type="entry name" value="Short-chain dehydrogenase reductase"/>
    <property type="match status" value="1"/>
</dbReference>
<keyword evidence="3" id="KW-1185">Reference proteome</keyword>
<dbReference type="PANTHER" id="PTHR43943">
    <property type="entry name" value="DEHYDROGENASE/REDUCTASE (SDR FAMILY) MEMBER 4"/>
    <property type="match status" value="1"/>
</dbReference>
<proteinExistence type="inferred from homology"/>
<accession>A0A915I2G2</accession>
<dbReference type="InterPro" id="IPR036291">
    <property type="entry name" value="NAD(P)-bd_dom_sf"/>
</dbReference>
<evidence type="ECO:0000256" key="1">
    <source>
        <dbReference type="ARBA" id="ARBA00006484"/>
    </source>
</evidence>
<protein>
    <submittedName>
        <fullName evidence="4">Uncharacterized protein</fullName>
    </submittedName>
</protein>
<dbReference type="PROSITE" id="PS00061">
    <property type="entry name" value="ADH_SHORT"/>
    <property type="match status" value="1"/>
</dbReference>
<organism evidence="3 4">
    <name type="scientific">Romanomermis culicivorax</name>
    <name type="common">Nematode worm</name>
    <dbReference type="NCBI Taxonomy" id="13658"/>
    <lineage>
        <taxon>Eukaryota</taxon>
        <taxon>Metazoa</taxon>
        <taxon>Ecdysozoa</taxon>
        <taxon>Nematoda</taxon>
        <taxon>Enoplea</taxon>
        <taxon>Dorylaimia</taxon>
        <taxon>Mermithida</taxon>
        <taxon>Mermithoidea</taxon>
        <taxon>Mermithidae</taxon>
        <taxon>Romanomermis</taxon>
    </lineage>
</organism>
<evidence type="ECO:0000313" key="3">
    <source>
        <dbReference type="Proteomes" id="UP000887565"/>
    </source>
</evidence>
<evidence type="ECO:0000313" key="4">
    <source>
        <dbReference type="WBParaSite" id="nRc.2.0.1.t07901-RA"/>
    </source>
</evidence>
<name>A0A915I2G2_ROMCU</name>
<dbReference type="WBParaSite" id="nRc.2.0.1.t07901-RA">
    <property type="protein sequence ID" value="nRc.2.0.1.t07901-RA"/>
    <property type="gene ID" value="nRc.2.0.1.g07901"/>
</dbReference>
<dbReference type="NCBIfam" id="NF005559">
    <property type="entry name" value="PRK07231.1"/>
    <property type="match status" value="1"/>
</dbReference>
<reference evidence="4" key="1">
    <citation type="submission" date="2022-11" db="UniProtKB">
        <authorList>
            <consortium name="WormBaseParasite"/>
        </authorList>
    </citation>
    <scope>IDENTIFICATION</scope>
</reference>
<dbReference type="Pfam" id="PF13561">
    <property type="entry name" value="adh_short_C2"/>
    <property type="match status" value="1"/>
</dbReference>
<dbReference type="PRINTS" id="PR00080">
    <property type="entry name" value="SDRFAMILY"/>
</dbReference>
<sequence length="253" mass="26936">MSLKGKVAIITGSTAGIGLAIAKRLGLDGCKIMISSRKSANVDKAIEHLKADGIKEVEGTVCHVGKSIDRDNIVDVTMKKFGRIDILVNNAGINPVFGNMLDVNELAWDKTFDTNVKAGFFLTQKVVPLMESVAGGGNVVFVSSITGYTPFQGIGLYSTTKTALLGMVKALAMSCAPHNVRVNAIAPGIVKTDFSKFLWDNEKSCQFYENMIPLGRFGKAEDCSGVVSFLCSDDASYITGETIVISGGVNARL</sequence>
<dbReference type="GO" id="GO:0004090">
    <property type="term" value="F:carbonyl reductase (NADPH) activity"/>
    <property type="evidence" value="ECO:0007669"/>
    <property type="project" value="TreeGrafter"/>
</dbReference>
<dbReference type="PRINTS" id="PR00081">
    <property type="entry name" value="GDHRDH"/>
</dbReference>
<dbReference type="Proteomes" id="UP000887565">
    <property type="component" value="Unplaced"/>
</dbReference>
<dbReference type="SUPFAM" id="SSF51735">
    <property type="entry name" value="NAD(P)-binding Rossmann-fold domains"/>
    <property type="match status" value="1"/>
</dbReference>
<evidence type="ECO:0000256" key="2">
    <source>
        <dbReference type="ARBA" id="ARBA00023002"/>
    </source>
</evidence>
<keyword evidence="2" id="KW-0560">Oxidoreductase</keyword>
<dbReference type="OMA" id="FCDPLTM"/>
<dbReference type="AlphaFoldDB" id="A0A915I2G2"/>
<dbReference type="InterPro" id="IPR002347">
    <property type="entry name" value="SDR_fam"/>
</dbReference>
<dbReference type="PANTHER" id="PTHR43943:SF2">
    <property type="entry name" value="DEHYDROGENASE_REDUCTASE 4"/>
    <property type="match status" value="1"/>
</dbReference>
<dbReference type="Gene3D" id="3.40.50.720">
    <property type="entry name" value="NAD(P)-binding Rossmann-like Domain"/>
    <property type="match status" value="1"/>
</dbReference>
<dbReference type="InterPro" id="IPR020904">
    <property type="entry name" value="Sc_DH/Rdtase_CS"/>
</dbReference>
<comment type="similarity">
    <text evidence="1">Belongs to the short-chain dehydrogenases/reductases (SDR) family.</text>
</comment>